<evidence type="ECO:0000313" key="2">
    <source>
        <dbReference type="EMBL" id="AHJ87138.1"/>
    </source>
</evidence>
<dbReference type="InterPro" id="IPR003959">
    <property type="entry name" value="ATPase_AAA_core"/>
</dbReference>
<name>A0A0E3D9S6_9CAUD</name>
<reference evidence="3" key="1">
    <citation type="submission" date="2014-01" db="EMBL/GenBank/DDBJ databases">
        <title>Genomic and Proteomic Analysis of Broad Host Range Virulent Bacillus Group Phage BCP8-2 Leading To the Creation of New Genus within Myoviruses.</title>
        <authorList>
            <person name="Bandara N."/>
            <person name="Asare P.T."/>
            <person name="Kim K.P."/>
        </authorList>
    </citation>
    <scope>NUCLEOTIDE SEQUENCE [LARGE SCALE GENOMIC DNA]</scope>
</reference>
<dbReference type="GeneID" id="24723364"/>
<dbReference type="SUPFAM" id="SSF52540">
    <property type="entry name" value="P-loop containing nucleoside triphosphate hydrolases"/>
    <property type="match status" value="1"/>
</dbReference>
<reference evidence="2 3" key="2">
    <citation type="journal article" date="2015" name="Arch. Virol.">
        <title>Complete genome sequence analysis and identification of putative metallo-beta-lactamase and SpoIIIE homologs in Bacillus cereus group phage BCP8-2, a new member of the proposed Bastille-like group.</title>
        <authorList>
            <person name="Asare P.T."/>
            <person name="Bandara N."/>
            <person name="Jeong T.Y."/>
            <person name="Ryu S."/>
            <person name="Klumpp J."/>
            <person name="Kim K.P."/>
        </authorList>
    </citation>
    <scope>NUCLEOTIDE SEQUENCE [LARGE SCALE GENOMIC DNA]</scope>
    <source>
        <strain evidence="2">BCP8-2</strain>
    </source>
</reference>
<dbReference type="GO" id="GO:0005524">
    <property type="term" value="F:ATP binding"/>
    <property type="evidence" value="ECO:0007669"/>
    <property type="project" value="InterPro"/>
</dbReference>
<proteinExistence type="predicted"/>
<gene>
    <name evidence="2" type="ORF">BCP8-2_100</name>
</gene>
<keyword evidence="3" id="KW-1185">Reference proteome</keyword>
<evidence type="ECO:0000259" key="1">
    <source>
        <dbReference type="Pfam" id="PF00004"/>
    </source>
</evidence>
<dbReference type="EMBL" id="KJ081346">
    <property type="protein sequence ID" value="AHJ87138.1"/>
    <property type="molecule type" value="Genomic_DNA"/>
</dbReference>
<dbReference type="Proteomes" id="UP000033014">
    <property type="component" value="Segment"/>
</dbReference>
<protein>
    <recommendedName>
        <fullName evidence="1">ATPase AAA-type core domain-containing protein</fullName>
    </recommendedName>
</protein>
<feature type="domain" description="ATPase AAA-type core" evidence="1">
    <location>
        <begin position="77"/>
        <end position="193"/>
    </location>
</feature>
<accession>A0A0E3D9S6</accession>
<evidence type="ECO:0000313" key="3">
    <source>
        <dbReference type="Proteomes" id="UP000033014"/>
    </source>
</evidence>
<dbReference type="RefSeq" id="YP_009149661.1">
    <property type="nucleotide sequence ID" value="NC_027355.1"/>
</dbReference>
<dbReference type="OrthoDB" id="3641at10239"/>
<dbReference type="InterPro" id="IPR027417">
    <property type="entry name" value="P-loop_NTPase"/>
</dbReference>
<dbReference type="GO" id="GO:0016887">
    <property type="term" value="F:ATP hydrolysis activity"/>
    <property type="evidence" value="ECO:0007669"/>
    <property type="project" value="InterPro"/>
</dbReference>
<dbReference type="Pfam" id="PF00004">
    <property type="entry name" value="AAA"/>
    <property type="match status" value="1"/>
</dbReference>
<organism evidence="2 3">
    <name type="scientific">Bacillus phage BCP8-2</name>
    <dbReference type="NCBI Taxonomy" id="1129192"/>
    <lineage>
        <taxon>Viruses</taxon>
        <taxon>Duplodnaviria</taxon>
        <taxon>Heunggongvirae</taxon>
        <taxon>Uroviricota</taxon>
        <taxon>Caudoviricetes</taxon>
        <taxon>Herelleviridae</taxon>
        <taxon>Bastillevirinae</taxon>
        <taxon>Caeruleovirus</taxon>
        <taxon>Caeruleovirus BCP82</taxon>
    </lineage>
</organism>
<dbReference type="Gene3D" id="3.40.50.300">
    <property type="entry name" value="P-loop containing nucleotide triphosphate hydrolases"/>
    <property type="match status" value="1"/>
</dbReference>
<dbReference type="KEGG" id="vg:24723364"/>
<sequence length="359" mass="41121">MKIVNFGSTFKIYGDDLKTYDQLPAATYKVDFHPMQGFSLEKIDNFESKEQKIYGSHAEKIEKVLRSYDKFERSLGLILSGNKGMGKSMFVQLIAEAVVARGIPVIMVTKAYPGIADFIEEINQEVLVVFDEFEKMFNPRNDKAESQDNLLGLFDGTSQKKRMYAITVNDLYKVNEFMLSRPGRFHYHIRFDYPTASEIEIYLRDKIDPKYYNQIKHVVSFANRVKLNYDSLRAIAFELNEGYTFRSAIGDLNILATDTQRYDVKVTLGNGKVFDLKRKEINLFSEEVRLDGYMGGGDYFSLSFNPENIEEELDKMTVDGDYVKTETTDQDGDPAEPVEIVSLVITKVQEAGVNYKLAH</sequence>